<gene>
    <name evidence="7" type="ORF">AVDCRST_MAG02-3972</name>
</gene>
<evidence type="ECO:0000256" key="1">
    <source>
        <dbReference type="ARBA" id="ARBA00007074"/>
    </source>
</evidence>
<dbReference type="GO" id="GO:0006508">
    <property type="term" value="P:proteolysis"/>
    <property type="evidence" value="ECO:0007669"/>
    <property type="project" value="UniProtKB-KW"/>
</dbReference>
<evidence type="ECO:0000256" key="3">
    <source>
        <dbReference type="ARBA" id="ARBA00022801"/>
    </source>
</evidence>
<evidence type="ECO:0000259" key="6">
    <source>
        <dbReference type="PROSITE" id="PS51935"/>
    </source>
</evidence>
<dbReference type="EMBL" id="CADCVH010000102">
    <property type="protein sequence ID" value="CAA9469691.1"/>
    <property type="molecule type" value="Genomic_DNA"/>
</dbReference>
<dbReference type="Gene3D" id="3.90.1720.10">
    <property type="entry name" value="endopeptidase domain like (from Nostoc punctiforme)"/>
    <property type="match status" value="1"/>
</dbReference>
<dbReference type="PROSITE" id="PS51935">
    <property type="entry name" value="NLPC_P60"/>
    <property type="match status" value="1"/>
</dbReference>
<keyword evidence="5" id="KW-0472">Membrane</keyword>
<dbReference type="InterPro" id="IPR051202">
    <property type="entry name" value="Peptidase_C40"/>
</dbReference>
<protein>
    <recommendedName>
        <fullName evidence="6">NlpC/P60 domain-containing protein</fullName>
    </recommendedName>
</protein>
<sequence length="174" mass="18239">MCHPAYAGPFRTVLRSTVSKQSERLWRGLISMRYLTAVLSCCALLLAGLVVWSPAEAEAQTAYGSGEAAVAEARAWLGTPYGAYGADCSGFTSAVFADLGVYLPDDPAAQYSYGYPSGGEAGDLVFFDEAGYGVSHVGIATGYGTVIHASTYFGAVVETPIEYVPGYVGAVDVY</sequence>
<evidence type="ECO:0000256" key="5">
    <source>
        <dbReference type="SAM" id="Phobius"/>
    </source>
</evidence>
<evidence type="ECO:0000256" key="2">
    <source>
        <dbReference type="ARBA" id="ARBA00022670"/>
    </source>
</evidence>
<dbReference type="PANTHER" id="PTHR47053:SF1">
    <property type="entry name" value="MUREIN DD-ENDOPEPTIDASE MEPH-RELATED"/>
    <property type="match status" value="1"/>
</dbReference>
<dbReference type="Pfam" id="PF00877">
    <property type="entry name" value="NLPC_P60"/>
    <property type="match status" value="1"/>
</dbReference>
<accession>A0A6J4RBT2</accession>
<evidence type="ECO:0000313" key="7">
    <source>
        <dbReference type="EMBL" id="CAA9469691.1"/>
    </source>
</evidence>
<keyword evidence="2" id="KW-0645">Protease</keyword>
<dbReference type="InterPro" id="IPR038765">
    <property type="entry name" value="Papain-like_cys_pep_sf"/>
</dbReference>
<dbReference type="SUPFAM" id="SSF54001">
    <property type="entry name" value="Cysteine proteinases"/>
    <property type="match status" value="1"/>
</dbReference>
<feature type="transmembrane region" description="Helical" evidence="5">
    <location>
        <begin position="34"/>
        <end position="52"/>
    </location>
</feature>
<keyword evidence="4" id="KW-0788">Thiol protease</keyword>
<reference evidence="7" key="1">
    <citation type="submission" date="2020-02" db="EMBL/GenBank/DDBJ databases">
        <authorList>
            <person name="Meier V. D."/>
        </authorList>
    </citation>
    <scope>NUCLEOTIDE SEQUENCE</scope>
    <source>
        <strain evidence="7">AVDCRST_MAG02</strain>
    </source>
</reference>
<keyword evidence="5" id="KW-0812">Transmembrane</keyword>
<dbReference type="GO" id="GO:0008234">
    <property type="term" value="F:cysteine-type peptidase activity"/>
    <property type="evidence" value="ECO:0007669"/>
    <property type="project" value="UniProtKB-KW"/>
</dbReference>
<keyword evidence="5" id="KW-1133">Transmembrane helix</keyword>
<dbReference type="InterPro" id="IPR000064">
    <property type="entry name" value="NLP_P60_dom"/>
</dbReference>
<comment type="similarity">
    <text evidence="1">Belongs to the peptidase C40 family.</text>
</comment>
<organism evidence="7">
    <name type="scientific">uncultured Rubrobacteraceae bacterium</name>
    <dbReference type="NCBI Taxonomy" id="349277"/>
    <lineage>
        <taxon>Bacteria</taxon>
        <taxon>Bacillati</taxon>
        <taxon>Actinomycetota</taxon>
        <taxon>Rubrobacteria</taxon>
        <taxon>Rubrobacterales</taxon>
        <taxon>Rubrobacteraceae</taxon>
        <taxon>environmental samples</taxon>
    </lineage>
</organism>
<feature type="domain" description="NlpC/P60" evidence="6">
    <location>
        <begin position="56"/>
        <end position="174"/>
    </location>
</feature>
<name>A0A6J4RBT2_9ACTN</name>
<dbReference type="AlphaFoldDB" id="A0A6J4RBT2"/>
<keyword evidence="3" id="KW-0378">Hydrolase</keyword>
<dbReference type="PANTHER" id="PTHR47053">
    <property type="entry name" value="MUREIN DD-ENDOPEPTIDASE MEPH-RELATED"/>
    <property type="match status" value="1"/>
</dbReference>
<proteinExistence type="inferred from homology"/>
<evidence type="ECO:0000256" key="4">
    <source>
        <dbReference type="ARBA" id="ARBA00022807"/>
    </source>
</evidence>